<dbReference type="Proteomes" id="UP000603457">
    <property type="component" value="Unassembled WGS sequence"/>
</dbReference>
<dbReference type="SMART" id="SM00044">
    <property type="entry name" value="CYCc"/>
    <property type="match status" value="1"/>
</dbReference>
<dbReference type="SUPFAM" id="SSF55781">
    <property type="entry name" value="GAF domain-like"/>
    <property type="match status" value="2"/>
</dbReference>
<dbReference type="SUPFAM" id="SSF55073">
    <property type="entry name" value="Nucleotide cyclase"/>
    <property type="match status" value="1"/>
</dbReference>
<proteinExistence type="predicted"/>
<evidence type="ECO:0000256" key="5">
    <source>
        <dbReference type="ARBA" id="ARBA00022777"/>
    </source>
</evidence>
<evidence type="ECO:0000256" key="3">
    <source>
        <dbReference type="ARBA" id="ARBA00022553"/>
    </source>
</evidence>
<dbReference type="SUPFAM" id="SSF47384">
    <property type="entry name" value="Homodimeric domain of signal transducing histidine kinase"/>
    <property type="match status" value="1"/>
</dbReference>
<dbReference type="Gene3D" id="3.30.565.10">
    <property type="entry name" value="Histidine kinase-like ATPase, C-terminal domain"/>
    <property type="match status" value="1"/>
</dbReference>
<dbReference type="PRINTS" id="PR00344">
    <property type="entry name" value="BCTRLSENSOR"/>
</dbReference>
<feature type="domain" description="Response regulatory" evidence="9">
    <location>
        <begin position="10"/>
        <end position="125"/>
    </location>
</feature>
<evidence type="ECO:0000259" key="8">
    <source>
        <dbReference type="PROSITE" id="PS50109"/>
    </source>
</evidence>
<reference evidence="11 12" key="1">
    <citation type="journal article" date="2020" name="ISME J.">
        <title>Comparative genomics reveals insights into cyanobacterial evolution and habitat adaptation.</title>
        <authorList>
            <person name="Chen M.Y."/>
            <person name="Teng W.K."/>
            <person name="Zhao L."/>
            <person name="Hu C.X."/>
            <person name="Zhou Y.K."/>
            <person name="Han B.P."/>
            <person name="Song L.R."/>
            <person name="Shu W.S."/>
        </authorList>
    </citation>
    <scope>NUCLEOTIDE SEQUENCE [LARGE SCALE GENOMIC DNA]</scope>
    <source>
        <strain evidence="11 12">FACHB-130</strain>
    </source>
</reference>
<name>A0ABR8G454_9NOSO</name>
<dbReference type="InterPro" id="IPR011006">
    <property type="entry name" value="CheY-like_superfamily"/>
</dbReference>
<dbReference type="PROSITE" id="PS50110">
    <property type="entry name" value="RESPONSE_REGULATORY"/>
    <property type="match status" value="2"/>
</dbReference>
<dbReference type="Pfam" id="PF02518">
    <property type="entry name" value="HATPase_c"/>
    <property type="match status" value="1"/>
</dbReference>
<feature type="domain" description="Guanylate cyclase" evidence="10">
    <location>
        <begin position="993"/>
        <end position="1133"/>
    </location>
</feature>
<dbReference type="InterPro" id="IPR003594">
    <property type="entry name" value="HATPase_dom"/>
</dbReference>
<evidence type="ECO:0000256" key="1">
    <source>
        <dbReference type="ARBA" id="ARBA00000085"/>
    </source>
</evidence>
<dbReference type="PANTHER" id="PTHR43547">
    <property type="entry name" value="TWO-COMPONENT HISTIDINE KINASE"/>
    <property type="match status" value="1"/>
</dbReference>
<dbReference type="InterPro" id="IPR005467">
    <property type="entry name" value="His_kinase_dom"/>
</dbReference>
<gene>
    <name evidence="11" type="ORF">H6G74_27295</name>
</gene>
<keyword evidence="6" id="KW-0902">Two-component regulatory system</keyword>
<evidence type="ECO:0000256" key="7">
    <source>
        <dbReference type="PROSITE-ProRule" id="PRU00169"/>
    </source>
</evidence>
<dbReference type="Gene3D" id="3.30.70.1230">
    <property type="entry name" value="Nucleotide cyclase"/>
    <property type="match status" value="1"/>
</dbReference>
<evidence type="ECO:0000259" key="10">
    <source>
        <dbReference type="PROSITE" id="PS50125"/>
    </source>
</evidence>
<accession>A0ABR8G454</accession>
<evidence type="ECO:0000259" key="9">
    <source>
        <dbReference type="PROSITE" id="PS50110"/>
    </source>
</evidence>
<dbReference type="Gene3D" id="3.30.450.40">
    <property type="match status" value="2"/>
</dbReference>
<dbReference type="Gene3D" id="3.40.50.2300">
    <property type="match status" value="2"/>
</dbReference>
<dbReference type="Gene3D" id="1.10.287.130">
    <property type="match status" value="1"/>
</dbReference>
<evidence type="ECO:0000256" key="4">
    <source>
        <dbReference type="ARBA" id="ARBA00022679"/>
    </source>
</evidence>
<keyword evidence="4" id="KW-0808">Transferase</keyword>
<dbReference type="PANTHER" id="PTHR43547:SF2">
    <property type="entry name" value="HYBRID SIGNAL TRANSDUCTION HISTIDINE KINASE C"/>
    <property type="match status" value="1"/>
</dbReference>
<evidence type="ECO:0000256" key="6">
    <source>
        <dbReference type="ARBA" id="ARBA00023012"/>
    </source>
</evidence>
<dbReference type="InterPro" id="IPR036097">
    <property type="entry name" value="HisK_dim/P_sf"/>
</dbReference>
<comment type="catalytic activity">
    <reaction evidence="1">
        <text>ATP + protein L-histidine = ADP + protein N-phospho-L-histidine.</text>
        <dbReference type="EC" id="2.7.13.3"/>
    </reaction>
</comment>
<dbReference type="Pfam" id="PF00211">
    <property type="entry name" value="Guanylate_cyc"/>
    <property type="match status" value="1"/>
</dbReference>
<dbReference type="EC" id="2.7.13.3" evidence="2"/>
<dbReference type="SMART" id="SM00388">
    <property type="entry name" value="HisKA"/>
    <property type="match status" value="1"/>
</dbReference>
<sequence length="1184" mass="131656">MKSQVNSKPKILVVDDEPDNLDLLYRTFYRDYKVLRATSGPAALDLLAEEGEVAVIISDQRMPIMSGTEFLSLTATQYPDIIRIILTGYTDVEDLVEAINAGKVFKYVTKPWEAEELKAVVRQALDTHNVLKARTRELTRTLRQESLLNTVTNTIRSALDYRQILQAIVDTVGHMLEVDVCLLRPFQDEQLADEGFVYQKLSQTQTETVSEISGDTAATSFSASAALLAQTVWETREVQVIHDVATDERIQGDDSKLQQRGQAFATANICSSLVVPLICQQELLAVLALHQCHESRLWGNEEIQLVTMVADQAALALSQAYAYEQVRALAKREALINTVTTAIRSSLDPQDIFAAITHQLGQALQVDGCALSLWTEEDEAVQCVGLYDVFQHPDHILKPGQNTNLNINLDLISQNFPYSTKAPIKDNPLLQEILRTQEPVVISDISVSPLELKGLDLPVKKPARSLMVVPLLADGKCIGSITLREGRKIRQWVSSDIELAKAVAAQAAIAVQQSRLYQKTREQAERLLELDKQKTEFFQNISHEFRTPITLIQGPLESAVAAGEGLSHAQSAIALRNSRRLLRLVNQLLDLQRLDAGRMQPSFRPCDLVEFVSQIVESFRPYCEKKQLHLATDFDACPKVYLDMEKFDKVVYNLLSNAMKFTPEDGTISVTLQHHNEYCILQVKDTGIGIIQEQIPMLFERFRQAEGSENRSYEGSGLGLALVKELVELHGGKITVDSVYGEGTIFTLWLLTGHEHLPINQVLETPAELNTSRATVELADLELIEPTAEKLEHITKDVSAVLLNQNSEINHHPAVADSSTQQNSRHSILVVDDNPDLRTYVSDIIRRNGYQVHTARNGYEGFGVVQEILPSLIVTDLMMPLVTGLEMIRMIRSDEKLKGIPIILLTAKVDEETRIESTEHGADAYLAKPFNDRELLAEVRNLLALKENERRVLELNTYLTESVLKRFLPSVLVQKAAAGDLTLDLRPEPRLITVLFSDIVGFTQLANTLRSRRVAELLNEYLECMTKVVFDNGGTVDKFMGDAILALYGAPEELTPNEQVRRAVNTARGMHRSLGQLNQRWRDQGVFESDGRSGVQFRCGIHQGTAVVGMFGSAERADYTAIGPSVNIAARLQAAAVPGTILVSAAVADYLQDEEITKGSPLKLKGVDETVLTFAVSPDLVVNR</sequence>
<dbReference type="RefSeq" id="WP_190970613.1">
    <property type="nucleotide sequence ID" value="NZ_JACJTB010000056.1"/>
</dbReference>
<evidence type="ECO:0000256" key="2">
    <source>
        <dbReference type="ARBA" id="ARBA00012438"/>
    </source>
</evidence>
<dbReference type="InterPro" id="IPR001054">
    <property type="entry name" value="A/G_cyclase"/>
</dbReference>
<feature type="modified residue" description="4-aspartylphosphate" evidence="7">
    <location>
        <position position="59"/>
    </location>
</feature>
<dbReference type="CDD" id="cd07302">
    <property type="entry name" value="CHD"/>
    <property type="match status" value="1"/>
</dbReference>
<dbReference type="Pfam" id="PF00512">
    <property type="entry name" value="HisKA"/>
    <property type="match status" value="1"/>
</dbReference>
<feature type="domain" description="Histidine kinase" evidence="8">
    <location>
        <begin position="540"/>
        <end position="754"/>
    </location>
</feature>
<keyword evidence="12" id="KW-1185">Reference proteome</keyword>
<dbReference type="PROSITE" id="PS50109">
    <property type="entry name" value="HIS_KIN"/>
    <property type="match status" value="1"/>
</dbReference>
<evidence type="ECO:0000313" key="11">
    <source>
        <dbReference type="EMBL" id="MBD2598002.1"/>
    </source>
</evidence>
<dbReference type="CDD" id="cd00082">
    <property type="entry name" value="HisKA"/>
    <property type="match status" value="1"/>
</dbReference>
<dbReference type="InterPro" id="IPR029787">
    <property type="entry name" value="Nucleotide_cyclase"/>
</dbReference>
<feature type="modified residue" description="4-aspartylphosphate" evidence="7">
    <location>
        <position position="876"/>
    </location>
</feature>
<organism evidence="11 12">
    <name type="scientific">Nostoc spongiaeforme FACHB-130</name>
    <dbReference type="NCBI Taxonomy" id="1357510"/>
    <lineage>
        <taxon>Bacteria</taxon>
        <taxon>Bacillati</taxon>
        <taxon>Cyanobacteriota</taxon>
        <taxon>Cyanophyceae</taxon>
        <taxon>Nostocales</taxon>
        <taxon>Nostocaceae</taxon>
        <taxon>Nostoc</taxon>
    </lineage>
</organism>
<dbReference type="SMART" id="SM00448">
    <property type="entry name" value="REC"/>
    <property type="match status" value="2"/>
</dbReference>
<dbReference type="SMART" id="SM00387">
    <property type="entry name" value="HATPase_c"/>
    <property type="match status" value="1"/>
</dbReference>
<dbReference type="SUPFAM" id="SSF52172">
    <property type="entry name" value="CheY-like"/>
    <property type="match status" value="2"/>
</dbReference>
<dbReference type="Pfam" id="PF01590">
    <property type="entry name" value="GAF"/>
    <property type="match status" value="2"/>
</dbReference>
<dbReference type="CDD" id="cd16922">
    <property type="entry name" value="HATPase_EvgS-ArcB-TorS-like"/>
    <property type="match status" value="1"/>
</dbReference>
<dbReference type="PROSITE" id="PS50125">
    <property type="entry name" value="GUANYLATE_CYCLASE_2"/>
    <property type="match status" value="1"/>
</dbReference>
<keyword evidence="5" id="KW-0418">Kinase</keyword>
<dbReference type="InterPro" id="IPR003661">
    <property type="entry name" value="HisK_dim/P_dom"/>
</dbReference>
<dbReference type="CDD" id="cd17569">
    <property type="entry name" value="REC_HupR-like"/>
    <property type="match status" value="1"/>
</dbReference>
<dbReference type="InterPro" id="IPR003018">
    <property type="entry name" value="GAF"/>
</dbReference>
<dbReference type="Pfam" id="PF00072">
    <property type="entry name" value="Response_reg"/>
    <property type="match status" value="2"/>
</dbReference>
<keyword evidence="3 7" id="KW-0597">Phosphoprotein</keyword>
<dbReference type="InterPro" id="IPR036890">
    <property type="entry name" value="HATPase_C_sf"/>
</dbReference>
<dbReference type="SMART" id="SM00065">
    <property type="entry name" value="GAF"/>
    <property type="match status" value="2"/>
</dbReference>
<dbReference type="InterPro" id="IPR001789">
    <property type="entry name" value="Sig_transdc_resp-reg_receiver"/>
</dbReference>
<dbReference type="InterPro" id="IPR004358">
    <property type="entry name" value="Sig_transdc_His_kin-like_C"/>
</dbReference>
<dbReference type="EMBL" id="JACJTB010000056">
    <property type="protein sequence ID" value="MBD2598002.1"/>
    <property type="molecule type" value="Genomic_DNA"/>
</dbReference>
<dbReference type="InterPro" id="IPR029016">
    <property type="entry name" value="GAF-like_dom_sf"/>
</dbReference>
<dbReference type="SUPFAM" id="SSF55874">
    <property type="entry name" value="ATPase domain of HSP90 chaperone/DNA topoisomerase II/histidine kinase"/>
    <property type="match status" value="1"/>
</dbReference>
<protein>
    <recommendedName>
        <fullName evidence="2">histidine kinase</fullName>
        <ecNumber evidence="2">2.7.13.3</ecNumber>
    </recommendedName>
</protein>
<comment type="caution">
    <text evidence="11">The sequence shown here is derived from an EMBL/GenBank/DDBJ whole genome shotgun (WGS) entry which is preliminary data.</text>
</comment>
<feature type="domain" description="Response regulatory" evidence="9">
    <location>
        <begin position="827"/>
        <end position="943"/>
    </location>
</feature>
<evidence type="ECO:0000313" key="12">
    <source>
        <dbReference type="Proteomes" id="UP000603457"/>
    </source>
</evidence>